<dbReference type="AlphaFoldDB" id="A0A2U2DKR2"/>
<dbReference type="InterPro" id="IPR045720">
    <property type="entry name" value="DUF6074"/>
</dbReference>
<dbReference type="EMBL" id="QFBC01000013">
    <property type="protein sequence ID" value="PWE53888.1"/>
    <property type="molecule type" value="Genomic_DNA"/>
</dbReference>
<dbReference type="OrthoDB" id="8083007at2"/>
<protein>
    <submittedName>
        <fullName evidence="1">Uncharacterized protein</fullName>
    </submittedName>
</protein>
<reference evidence="1 2" key="1">
    <citation type="submission" date="2018-05" db="EMBL/GenBank/DDBJ databases">
        <title>The draft genome of strain NS-104.</title>
        <authorList>
            <person name="Hang P."/>
            <person name="Jiang J."/>
        </authorList>
    </citation>
    <scope>NUCLEOTIDE SEQUENCE [LARGE SCALE GENOMIC DNA]</scope>
    <source>
        <strain evidence="1 2">NS-104</strain>
    </source>
</reference>
<keyword evidence="2" id="KW-1185">Reference proteome</keyword>
<sequence length="99" mass="11131">MAAEQMKMCGVSSSGALVPFPLAGRTSLVRRCATELETKHGEDAVRYWRRECRQLADQLLSIGCPEDEVSLQVRDFQHEVQAEMVRRHDCGSASEAHNR</sequence>
<evidence type="ECO:0000313" key="2">
    <source>
        <dbReference type="Proteomes" id="UP000245252"/>
    </source>
</evidence>
<accession>A0A2U2DKR2</accession>
<dbReference type="Pfam" id="PF19551">
    <property type="entry name" value="DUF6074"/>
    <property type="match status" value="1"/>
</dbReference>
<proteinExistence type="predicted"/>
<dbReference type="Proteomes" id="UP000245252">
    <property type="component" value="Unassembled WGS sequence"/>
</dbReference>
<gene>
    <name evidence="1" type="ORF">DEM27_23510</name>
</gene>
<organism evidence="1 2">
    <name type="scientific">Metarhizobium album</name>
    <dbReference type="NCBI Taxonomy" id="2182425"/>
    <lineage>
        <taxon>Bacteria</taxon>
        <taxon>Pseudomonadati</taxon>
        <taxon>Pseudomonadota</taxon>
        <taxon>Alphaproteobacteria</taxon>
        <taxon>Hyphomicrobiales</taxon>
        <taxon>Rhizobiaceae</taxon>
        <taxon>Metarhizobium</taxon>
    </lineage>
</organism>
<dbReference type="RefSeq" id="WP_109460684.1">
    <property type="nucleotide sequence ID" value="NZ_QFBC01000013.1"/>
</dbReference>
<evidence type="ECO:0000313" key="1">
    <source>
        <dbReference type="EMBL" id="PWE53888.1"/>
    </source>
</evidence>
<name>A0A2U2DKR2_9HYPH</name>
<comment type="caution">
    <text evidence="1">The sequence shown here is derived from an EMBL/GenBank/DDBJ whole genome shotgun (WGS) entry which is preliminary data.</text>
</comment>